<comment type="function">
    <text evidence="7">Gustatory receptor which mediates acceptance or avoidance behavior, depending on its substrates.</text>
</comment>
<dbReference type="PANTHER" id="PTHR45840">
    <property type="entry name" value="RHOMBOID-RELATED PROTEIN"/>
    <property type="match status" value="1"/>
</dbReference>
<dbReference type="OrthoDB" id="418595at2759"/>
<feature type="transmembrane region" description="Helical" evidence="7">
    <location>
        <begin position="21"/>
        <end position="44"/>
    </location>
</feature>
<dbReference type="SUPFAM" id="SSF144091">
    <property type="entry name" value="Rhomboid-like"/>
    <property type="match status" value="1"/>
</dbReference>
<sequence length="675" mass="78025">IYGVIPYEHLNVKANIFFSYVHMYVVPVLYLICFGIITFGDYAVYKHEKCDSICNLANILFVHLGLCLYVLTHILTLWRRKQFFIEFEKSLYAIDIHLGKCDELGVKQVEKKTKFKYKYYITWVVVIACFTFAMTYDIKELIFYYGELFFILFIVSNIPYTSSSIVLGQFVYFVSEISQRFIKLNELFERINRESERKHAPLMIFDIESEVKKEMPLNQELRQRHVVDHVSINEDSDEFNDDVDDLNDAETIPADSPTSETNLPELFKIHDKILSLCVITNAEYGPQCVPYMTVCFVIAIFGIFLQTKVYFVVGGKNRLLDYMVFIYMLWSMSLMLVAYLVLRLCCNANGFSKQSAMIVHEIMQKKPAFMLGNDVYYNKMKSFTLQFLHWEGFFQFNGIGLYTLDYTFIFSTVSAATSYLIVLLQFDMSSILKTEGLFVENMINSIMINNDINKESLAEDLNRNLLFHVENSCVIKSTCDNCNVNTETNSNLLSDHEQIERKDFIDDLEYNKRIWKVPWFILIMCFLQFVIGFCLESEQGHLKVACIYIIGGVAGSLATLYLQPQLSLMGASAGVYAMLMSHIPHLLKNFHNLPQRYLRILSMVILFISDMCFTTFHVLINHNTNPRICLEAHAAGAISGLVFGFFIYKKNSKKSTICGGRLRLAGRSTRDDQHV</sequence>
<dbReference type="AlphaFoldDB" id="A0A0L0BLT3"/>
<keyword evidence="3 7" id="KW-1003">Cell membrane</keyword>
<dbReference type="EMBL" id="JRES01001697">
    <property type="protein sequence ID" value="KNC20883.1"/>
    <property type="molecule type" value="Genomic_DNA"/>
</dbReference>
<accession>A0A0L0BLT3</accession>
<dbReference type="STRING" id="7375.A0A0L0BLT3"/>
<dbReference type="InterPro" id="IPR051739">
    <property type="entry name" value="Rhomboid_IM_Serine_Proteases"/>
</dbReference>
<feature type="transmembrane region" description="Helical" evidence="7">
    <location>
        <begin position="599"/>
        <end position="620"/>
    </location>
</feature>
<proteinExistence type="inferred from homology"/>
<dbReference type="InterPro" id="IPR035952">
    <property type="entry name" value="Rhomboid-like_sf"/>
</dbReference>
<gene>
    <name evidence="9" type="ORF">FF38_13394</name>
</gene>
<dbReference type="PANTHER" id="PTHR45840:SF10">
    <property type="entry name" value="RHOMBOID PROTEASE"/>
    <property type="match status" value="1"/>
</dbReference>
<dbReference type="GO" id="GO:0007165">
    <property type="term" value="P:signal transduction"/>
    <property type="evidence" value="ECO:0007669"/>
    <property type="project" value="UniProtKB-KW"/>
</dbReference>
<evidence type="ECO:0000256" key="5">
    <source>
        <dbReference type="ARBA" id="ARBA00022989"/>
    </source>
</evidence>
<dbReference type="Pfam" id="PF01694">
    <property type="entry name" value="Rhomboid"/>
    <property type="match status" value="1"/>
</dbReference>
<evidence type="ECO:0000313" key="9">
    <source>
        <dbReference type="EMBL" id="KNC20883.1"/>
    </source>
</evidence>
<organism evidence="9 10">
    <name type="scientific">Lucilia cuprina</name>
    <name type="common">Green bottle fly</name>
    <name type="synonym">Australian sheep blowfly</name>
    <dbReference type="NCBI Taxonomy" id="7375"/>
    <lineage>
        <taxon>Eukaryota</taxon>
        <taxon>Metazoa</taxon>
        <taxon>Ecdysozoa</taxon>
        <taxon>Arthropoda</taxon>
        <taxon>Hexapoda</taxon>
        <taxon>Insecta</taxon>
        <taxon>Pterygota</taxon>
        <taxon>Neoptera</taxon>
        <taxon>Endopterygota</taxon>
        <taxon>Diptera</taxon>
        <taxon>Brachycera</taxon>
        <taxon>Muscomorpha</taxon>
        <taxon>Oestroidea</taxon>
        <taxon>Calliphoridae</taxon>
        <taxon>Luciliinae</taxon>
        <taxon>Lucilia</taxon>
    </lineage>
</organism>
<feature type="transmembrane region" description="Helical" evidence="7">
    <location>
        <begin position="148"/>
        <end position="174"/>
    </location>
</feature>
<keyword evidence="4 7" id="KW-0812">Transmembrane</keyword>
<feature type="transmembrane region" description="Helical" evidence="7">
    <location>
        <begin position="632"/>
        <end position="648"/>
    </location>
</feature>
<dbReference type="Pfam" id="PF08395">
    <property type="entry name" value="7tm_7"/>
    <property type="match status" value="1"/>
</dbReference>
<name>A0A0L0BLT3_LUCCU</name>
<evidence type="ECO:0000256" key="1">
    <source>
        <dbReference type="ARBA" id="ARBA00004651"/>
    </source>
</evidence>
<dbReference type="GO" id="GO:0050909">
    <property type="term" value="P:sensory perception of taste"/>
    <property type="evidence" value="ECO:0007669"/>
    <property type="project" value="InterPro"/>
</dbReference>
<dbReference type="GO" id="GO:0004252">
    <property type="term" value="F:serine-type endopeptidase activity"/>
    <property type="evidence" value="ECO:0007669"/>
    <property type="project" value="InterPro"/>
</dbReference>
<feature type="non-terminal residue" evidence="9">
    <location>
        <position position="1"/>
    </location>
</feature>
<feature type="transmembrane region" description="Helical" evidence="7">
    <location>
        <begin position="117"/>
        <end position="136"/>
    </location>
</feature>
<evidence type="ECO:0000259" key="8">
    <source>
        <dbReference type="Pfam" id="PF01694"/>
    </source>
</evidence>
<feature type="transmembrane region" description="Helical" evidence="7">
    <location>
        <begin position="291"/>
        <end position="313"/>
    </location>
</feature>
<evidence type="ECO:0000256" key="2">
    <source>
        <dbReference type="ARBA" id="ARBA00009045"/>
    </source>
</evidence>
<dbReference type="Gene3D" id="1.20.1540.10">
    <property type="entry name" value="Rhomboid-like"/>
    <property type="match status" value="1"/>
</dbReference>
<keyword evidence="7" id="KW-0807">Transducer</keyword>
<comment type="similarity">
    <text evidence="2">Belongs to the peptidase S54 family.</text>
</comment>
<keyword evidence="6 7" id="KW-0472">Membrane</keyword>
<dbReference type="InterPro" id="IPR022764">
    <property type="entry name" value="Peptidase_S54_rhomboid_dom"/>
</dbReference>
<dbReference type="GO" id="GO:0005886">
    <property type="term" value="C:plasma membrane"/>
    <property type="evidence" value="ECO:0007669"/>
    <property type="project" value="UniProtKB-SubCell"/>
</dbReference>
<comment type="caution">
    <text evidence="7">Lacks conserved residue(s) required for the propagation of feature annotation.</text>
</comment>
<reference evidence="9 10" key="1">
    <citation type="journal article" date="2015" name="Nat. Commun.">
        <title>Lucilia cuprina genome unlocks parasitic fly biology to underpin future interventions.</title>
        <authorList>
            <person name="Anstead C.A."/>
            <person name="Korhonen P.K."/>
            <person name="Young N.D."/>
            <person name="Hall R.S."/>
            <person name="Jex A.R."/>
            <person name="Murali S.C."/>
            <person name="Hughes D.S."/>
            <person name="Lee S.F."/>
            <person name="Perry T."/>
            <person name="Stroehlein A.J."/>
            <person name="Ansell B.R."/>
            <person name="Breugelmans B."/>
            <person name="Hofmann A."/>
            <person name="Qu J."/>
            <person name="Dugan S."/>
            <person name="Lee S.L."/>
            <person name="Chao H."/>
            <person name="Dinh H."/>
            <person name="Han Y."/>
            <person name="Doddapaneni H.V."/>
            <person name="Worley K.C."/>
            <person name="Muzny D.M."/>
            <person name="Ioannidis P."/>
            <person name="Waterhouse R.M."/>
            <person name="Zdobnov E.M."/>
            <person name="James P.J."/>
            <person name="Bagnall N.H."/>
            <person name="Kotze A.C."/>
            <person name="Gibbs R.A."/>
            <person name="Richards S."/>
            <person name="Batterham P."/>
            <person name="Gasser R.B."/>
        </authorList>
    </citation>
    <scope>NUCLEOTIDE SEQUENCE [LARGE SCALE GENOMIC DNA]</scope>
    <source>
        <strain evidence="9 10">LS</strain>
        <tissue evidence="9">Full body</tissue>
    </source>
</reference>
<feature type="transmembrane region" description="Helical" evidence="7">
    <location>
        <begin position="319"/>
        <end position="342"/>
    </location>
</feature>
<keyword evidence="5 7" id="KW-1133">Transmembrane helix</keyword>
<feature type="transmembrane region" description="Helical" evidence="7">
    <location>
        <begin position="56"/>
        <end position="78"/>
    </location>
</feature>
<protein>
    <recommendedName>
        <fullName evidence="7">Gustatory receptor</fullName>
    </recommendedName>
</protein>
<comment type="subcellular location">
    <subcellularLocation>
        <location evidence="1 7">Cell membrane</location>
        <topology evidence="1 7">Multi-pass membrane protein</topology>
    </subcellularLocation>
</comment>
<feature type="domain" description="Peptidase S54 rhomboid" evidence="8">
    <location>
        <begin position="521"/>
        <end position="649"/>
    </location>
</feature>
<comment type="similarity">
    <text evidence="7">Belongs to the insect chemoreceptor superfamily. Gustatory receptor (GR) family.</text>
</comment>
<feature type="transmembrane region" description="Helical" evidence="7">
    <location>
        <begin position="517"/>
        <end position="535"/>
    </location>
</feature>
<evidence type="ECO:0000256" key="3">
    <source>
        <dbReference type="ARBA" id="ARBA00022475"/>
    </source>
</evidence>
<dbReference type="InterPro" id="IPR013604">
    <property type="entry name" value="7TM_chemorcpt"/>
</dbReference>
<feature type="transmembrane region" description="Helical" evidence="7">
    <location>
        <begin position="406"/>
        <end position="426"/>
    </location>
</feature>
<evidence type="ECO:0000256" key="4">
    <source>
        <dbReference type="ARBA" id="ARBA00022692"/>
    </source>
</evidence>
<evidence type="ECO:0000256" key="6">
    <source>
        <dbReference type="ARBA" id="ARBA00023136"/>
    </source>
</evidence>
<feature type="transmembrane region" description="Helical" evidence="7">
    <location>
        <begin position="568"/>
        <end position="587"/>
    </location>
</feature>
<comment type="caution">
    <text evidence="9">The sequence shown here is derived from an EMBL/GenBank/DDBJ whole genome shotgun (WGS) entry which is preliminary data.</text>
</comment>
<dbReference type="OMA" id="YRRKEFF"/>
<keyword evidence="7 9" id="KW-0675">Receptor</keyword>
<keyword evidence="10" id="KW-1185">Reference proteome</keyword>
<evidence type="ECO:0000313" key="10">
    <source>
        <dbReference type="Proteomes" id="UP000037069"/>
    </source>
</evidence>
<feature type="transmembrane region" description="Helical" evidence="7">
    <location>
        <begin position="542"/>
        <end position="562"/>
    </location>
</feature>
<dbReference type="Proteomes" id="UP000037069">
    <property type="component" value="Unassembled WGS sequence"/>
</dbReference>
<evidence type="ECO:0000256" key="7">
    <source>
        <dbReference type="RuleBase" id="RU363108"/>
    </source>
</evidence>